<keyword evidence="2" id="KW-1185">Reference proteome</keyword>
<reference evidence="1" key="1">
    <citation type="submission" date="2020-07" db="EMBL/GenBank/DDBJ databases">
        <title>Multicomponent nature underlies the extraordinary mechanical properties of spider dragline silk.</title>
        <authorList>
            <person name="Kono N."/>
            <person name="Nakamura H."/>
            <person name="Mori M."/>
            <person name="Yoshida Y."/>
            <person name="Ohtoshi R."/>
            <person name="Malay A.D."/>
            <person name="Moran D.A.P."/>
            <person name="Tomita M."/>
            <person name="Numata K."/>
            <person name="Arakawa K."/>
        </authorList>
    </citation>
    <scope>NUCLEOTIDE SEQUENCE</scope>
</reference>
<organism evidence="1 2">
    <name type="scientific">Trichonephila clavata</name>
    <name type="common">Joro spider</name>
    <name type="synonym">Nephila clavata</name>
    <dbReference type="NCBI Taxonomy" id="2740835"/>
    <lineage>
        <taxon>Eukaryota</taxon>
        <taxon>Metazoa</taxon>
        <taxon>Ecdysozoa</taxon>
        <taxon>Arthropoda</taxon>
        <taxon>Chelicerata</taxon>
        <taxon>Arachnida</taxon>
        <taxon>Araneae</taxon>
        <taxon>Araneomorphae</taxon>
        <taxon>Entelegynae</taxon>
        <taxon>Araneoidea</taxon>
        <taxon>Nephilidae</taxon>
        <taxon>Trichonephila</taxon>
    </lineage>
</organism>
<comment type="caution">
    <text evidence="1">The sequence shown here is derived from an EMBL/GenBank/DDBJ whole genome shotgun (WGS) entry which is preliminary data.</text>
</comment>
<dbReference type="AlphaFoldDB" id="A0A8X6H3F6"/>
<name>A0A8X6H3F6_TRICU</name>
<accession>A0A8X6H3F6</accession>
<protein>
    <submittedName>
        <fullName evidence="1">Uncharacterized protein</fullName>
    </submittedName>
</protein>
<gene>
    <name evidence="1" type="ORF">TNCT_109001</name>
</gene>
<evidence type="ECO:0000313" key="1">
    <source>
        <dbReference type="EMBL" id="GFQ66362.1"/>
    </source>
</evidence>
<dbReference type="EMBL" id="BMAO01000364">
    <property type="protein sequence ID" value="GFQ66362.1"/>
    <property type="molecule type" value="Genomic_DNA"/>
</dbReference>
<sequence length="143" mass="16509">MRQLFAVTPSNPIRNVTEAKSFSYGDYLSQRYYCLHENWNLSKKVDLFVIDTELPYIIPGLEYLHLFKLGISISKMSAFQFGKNSSNVRYANSKCVNELRTYHGTNCKPLNNDQIMSQYHESNINFKGNKDLDEIPDSPEADL</sequence>
<dbReference type="Proteomes" id="UP000887116">
    <property type="component" value="Unassembled WGS sequence"/>
</dbReference>
<proteinExistence type="predicted"/>
<evidence type="ECO:0000313" key="2">
    <source>
        <dbReference type="Proteomes" id="UP000887116"/>
    </source>
</evidence>